<gene>
    <name evidence="3" type="ORF">CfE428DRAFT_5253</name>
</gene>
<proteinExistence type="inferred from homology"/>
<protein>
    <submittedName>
        <fullName evidence="3">Carbohydrate-selective porin OprB</fullName>
    </submittedName>
</protein>
<comment type="caution">
    <text evidence="3">The sequence shown here is derived from an EMBL/GenBank/DDBJ whole genome shotgun (WGS) entry which is preliminary data.</text>
</comment>
<comment type="similarity">
    <text evidence="1 2">Belongs to the OprB family.</text>
</comment>
<keyword evidence="4" id="KW-1185">Reference proteome</keyword>
<accession>B4D8L3</accession>
<dbReference type="STRING" id="497964.CfE428DRAFT_5253"/>
<evidence type="ECO:0000313" key="4">
    <source>
        <dbReference type="Proteomes" id="UP000005824"/>
    </source>
</evidence>
<evidence type="ECO:0000256" key="2">
    <source>
        <dbReference type="RuleBase" id="RU363072"/>
    </source>
</evidence>
<dbReference type="RefSeq" id="WP_006982574.1">
    <property type="nucleotide sequence ID" value="NZ_ABVL01000022.1"/>
</dbReference>
<organism evidence="3 4">
    <name type="scientific">Chthoniobacter flavus Ellin428</name>
    <dbReference type="NCBI Taxonomy" id="497964"/>
    <lineage>
        <taxon>Bacteria</taxon>
        <taxon>Pseudomonadati</taxon>
        <taxon>Verrucomicrobiota</taxon>
        <taxon>Spartobacteria</taxon>
        <taxon>Chthoniobacterales</taxon>
        <taxon>Chthoniobacteraceae</taxon>
        <taxon>Chthoniobacter</taxon>
    </lineage>
</organism>
<dbReference type="InParanoid" id="B4D8L3"/>
<dbReference type="InterPro" id="IPR038673">
    <property type="entry name" value="OprB_sf"/>
</dbReference>
<dbReference type="Proteomes" id="UP000005824">
    <property type="component" value="Unassembled WGS sequence"/>
</dbReference>
<dbReference type="GO" id="GO:0015288">
    <property type="term" value="F:porin activity"/>
    <property type="evidence" value="ECO:0007669"/>
    <property type="project" value="InterPro"/>
</dbReference>
<dbReference type="Gene3D" id="2.40.160.180">
    <property type="entry name" value="Carbohydrate-selective porin OprB"/>
    <property type="match status" value="1"/>
</dbReference>
<dbReference type="PANTHER" id="PTHR37944:SF1">
    <property type="entry name" value="PORIN B"/>
    <property type="match status" value="1"/>
</dbReference>
<reference evidence="3 4" key="1">
    <citation type="journal article" date="2011" name="J. Bacteriol.">
        <title>Genome sequence of Chthoniobacter flavus Ellin428, an aerobic heterotrophic soil bacterium.</title>
        <authorList>
            <person name="Kant R."/>
            <person name="van Passel M.W."/>
            <person name="Palva A."/>
            <person name="Lucas S."/>
            <person name="Lapidus A."/>
            <person name="Glavina Del Rio T."/>
            <person name="Dalin E."/>
            <person name="Tice H."/>
            <person name="Bruce D."/>
            <person name="Goodwin L."/>
            <person name="Pitluck S."/>
            <person name="Larimer F.W."/>
            <person name="Land M.L."/>
            <person name="Hauser L."/>
            <person name="Sangwan P."/>
            <person name="de Vos W.M."/>
            <person name="Janssen P.H."/>
            <person name="Smidt H."/>
        </authorList>
    </citation>
    <scope>NUCLEOTIDE SEQUENCE [LARGE SCALE GENOMIC DNA]</scope>
    <source>
        <strain evidence="3 4">Ellin428</strain>
    </source>
</reference>
<dbReference type="EMBL" id="ABVL01000022">
    <property type="protein sequence ID" value="EDY17235.1"/>
    <property type="molecule type" value="Genomic_DNA"/>
</dbReference>
<dbReference type="AlphaFoldDB" id="B4D8L3"/>
<dbReference type="eggNOG" id="COG3659">
    <property type="taxonomic scope" value="Bacteria"/>
</dbReference>
<evidence type="ECO:0000313" key="3">
    <source>
        <dbReference type="EMBL" id="EDY17235.1"/>
    </source>
</evidence>
<dbReference type="PANTHER" id="PTHR37944">
    <property type="entry name" value="PORIN B"/>
    <property type="match status" value="1"/>
</dbReference>
<dbReference type="GO" id="GO:0016020">
    <property type="term" value="C:membrane"/>
    <property type="evidence" value="ECO:0007669"/>
    <property type="project" value="InterPro"/>
</dbReference>
<evidence type="ECO:0000256" key="1">
    <source>
        <dbReference type="ARBA" id="ARBA00008769"/>
    </source>
</evidence>
<dbReference type="InterPro" id="IPR052932">
    <property type="entry name" value="OprB_Porin"/>
</dbReference>
<sequence length="436" mass="47972">MKTRLSTIPQYGVSRLDGIASKAKGISRSVVATLLLAAVTPAFGGQEVEPQPGAAAHDPLQPLKDAGFTPSLNYWGEEFANFAGGTGRGAEYEGLLKLGLNIDLEKVVKWHGSSLYFAVEYPHGLGLTNKYVHDYNVLSNIDAYDSWRLFEAWVQQDFCNHHVSLRVGQLTTDNNFFISDNAALYVNSVFGELGTVSHNIFDPAYPVASPGVWLKVSPTASWYFQAMMVSDDPGAQDGDNKHGLRYNFGGGARPLSFFEFGYIRAGTEDAPILEGKYKIGAYYDAGLFRDNQGGSPHHGTSAWWGVVDQQLYRESYQPKEPFCGLSAFGRISTAQKDRNPVTFYFDAGLNYTGPIAHRQKDILGVAFIYERLSSLLQQPDGSPVPSHHEHVLEATYLCTLNDHFAVQPDIQYIINPGAMHTIPNALAGGLRFIISF</sequence>
<dbReference type="InterPro" id="IPR007049">
    <property type="entry name" value="Carb-sel_porin_OprB"/>
</dbReference>
<dbReference type="Pfam" id="PF04966">
    <property type="entry name" value="OprB"/>
    <property type="match status" value="1"/>
</dbReference>
<name>B4D8L3_9BACT</name>
<dbReference type="GO" id="GO:0008643">
    <property type="term" value="P:carbohydrate transport"/>
    <property type="evidence" value="ECO:0007669"/>
    <property type="project" value="InterPro"/>
</dbReference>